<name>A0AAW0AJH4_9AGAR</name>
<dbReference type="AlphaFoldDB" id="A0AAW0AJH4"/>
<keyword evidence="1" id="KW-1133">Transmembrane helix</keyword>
<keyword evidence="1" id="KW-0472">Membrane</keyword>
<comment type="caution">
    <text evidence="2">The sequence shown here is derived from an EMBL/GenBank/DDBJ whole genome shotgun (WGS) entry which is preliminary data.</text>
</comment>
<accession>A0AAW0AJH4</accession>
<keyword evidence="1" id="KW-0812">Transmembrane</keyword>
<protein>
    <submittedName>
        <fullName evidence="2">Uncharacterized protein</fullName>
    </submittedName>
</protein>
<evidence type="ECO:0000256" key="1">
    <source>
        <dbReference type="SAM" id="Phobius"/>
    </source>
</evidence>
<sequence>MRAVYVTFESMGVGREIQAQEAAPDVLDVRPFPAKITGRAAAVVVNWSEKGEPLSGAPQPPEYRGHAALWPPSTLWIAASTGAAALILLNYIGIYQSTSQSSGIGVSLRIAIVLWVPLDTAAPPFLLLLPASIWRFSLLGGSAATTGAFLPGFLYRPLPPTLDRSFADIRDLFCLSTSLHGTDPPPSPPPRLLAPSTPSIASFSPPHDLFISLSILEAHPRAYCAHTLARRRLQNRRSPVS</sequence>
<organism evidence="2 3">
    <name type="scientific">Favolaschia claudopus</name>
    <dbReference type="NCBI Taxonomy" id="2862362"/>
    <lineage>
        <taxon>Eukaryota</taxon>
        <taxon>Fungi</taxon>
        <taxon>Dikarya</taxon>
        <taxon>Basidiomycota</taxon>
        <taxon>Agaricomycotina</taxon>
        <taxon>Agaricomycetes</taxon>
        <taxon>Agaricomycetidae</taxon>
        <taxon>Agaricales</taxon>
        <taxon>Marasmiineae</taxon>
        <taxon>Mycenaceae</taxon>
        <taxon>Favolaschia</taxon>
    </lineage>
</organism>
<dbReference type="EMBL" id="JAWWNJ010000061">
    <property type="protein sequence ID" value="KAK7013042.1"/>
    <property type="molecule type" value="Genomic_DNA"/>
</dbReference>
<feature type="transmembrane region" description="Helical" evidence="1">
    <location>
        <begin position="75"/>
        <end position="94"/>
    </location>
</feature>
<evidence type="ECO:0000313" key="2">
    <source>
        <dbReference type="EMBL" id="KAK7013042.1"/>
    </source>
</evidence>
<keyword evidence="3" id="KW-1185">Reference proteome</keyword>
<feature type="transmembrane region" description="Helical" evidence="1">
    <location>
        <begin position="106"/>
        <end position="127"/>
    </location>
</feature>
<dbReference type="Proteomes" id="UP001362999">
    <property type="component" value="Unassembled WGS sequence"/>
</dbReference>
<gene>
    <name evidence="2" type="ORF">R3P38DRAFT_3278265</name>
</gene>
<feature type="transmembrane region" description="Helical" evidence="1">
    <location>
        <begin position="133"/>
        <end position="155"/>
    </location>
</feature>
<evidence type="ECO:0000313" key="3">
    <source>
        <dbReference type="Proteomes" id="UP001362999"/>
    </source>
</evidence>
<proteinExistence type="predicted"/>
<reference evidence="2 3" key="1">
    <citation type="journal article" date="2024" name="J Genomics">
        <title>Draft genome sequencing and assembly of Favolaschia claudopus CIRM-BRFM 2984 isolated from oak limbs.</title>
        <authorList>
            <person name="Navarro D."/>
            <person name="Drula E."/>
            <person name="Chaduli D."/>
            <person name="Cazenave R."/>
            <person name="Ahrendt S."/>
            <person name="Wang J."/>
            <person name="Lipzen A."/>
            <person name="Daum C."/>
            <person name="Barry K."/>
            <person name="Grigoriev I.V."/>
            <person name="Favel A."/>
            <person name="Rosso M.N."/>
            <person name="Martin F."/>
        </authorList>
    </citation>
    <scope>NUCLEOTIDE SEQUENCE [LARGE SCALE GENOMIC DNA]</scope>
    <source>
        <strain evidence="2 3">CIRM-BRFM 2984</strain>
    </source>
</reference>